<dbReference type="InterPro" id="IPR003594">
    <property type="entry name" value="HATPase_dom"/>
</dbReference>
<dbReference type="PROSITE" id="PS50109">
    <property type="entry name" value="HIS_KIN"/>
    <property type="match status" value="1"/>
</dbReference>
<keyword evidence="8 10" id="KW-1133">Transmembrane helix</keyword>
<accession>A0A2I1NAY1</accession>
<dbReference type="PANTHER" id="PTHR45436:SF5">
    <property type="entry name" value="SENSOR HISTIDINE KINASE TRCS"/>
    <property type="match status" value="1"/>
</dbReference>
<evidence type="ECO:0000256" key="5">
    <source>
        <dbReference type="ARBA" id="ARBA00022679"/>
    </source>
</evidence>
<comment type="subcellular location">
    <subcellularLocation>
        <location evidence="2">Membrane</location>
    </subcellularLocation>
</comment>
<evidence type="ECO:0000313" key="12">
    <source>
        <dbReference type="EMBL" id="PKZ29522.1"/>
    </source>
</evidence>
<evidence type="ECO:0000313" key="13">
    <source>
        <dbReference type="Proteomes" id="UP000234639"/>
    </source>
</evidence>
<keyword evidence="9 10" id="KW-0472">Membrane</keyword>
<dbReference type="EC" id="2.7.13.3" evidence="3"/>
<keyword evidence="5" id="KW-0808">Transferase</keyword>
<feature type="transmembrane region" description="Helical" evidence="10">
    <location>
        <begin position="132"/>
        <end position="150"/>
    </location>
</feature>
<proteinExistence type="predicted"/>
<dbReference type="EMBL" id="PKHU01000003">
    <property type="protein sequence ID" value="PKZ29522.1"/>
    <property type="molecule type" value="Genomic_DNA"/>
</dbReference>
<dbReference type="SMART" id="SM00387">
    <property type="entry name" value="HATPase_c"/>
    <property type="match status" value="1"/>
</dbReference>
<dbReference type="Pfam" id="PF00512">
    <property type="entry name" value="HisKA"/>
    <property type="match status" value="1"/>
</dbReference>
<dbReference type="Proteomes" id="UP000234639">
    <property type="component" value="Unassembled WGS sequence"/>
</dbReference>
<dbReference type="GO" id="GO:0005886">
    <property type="term" value="C:plasma membrane"/>
    <property type="evidence" value="ECO:0007669"/>
    <property type="project" value="TreeGrafter"/>
</dbReference>
<protein>
    <recommendedName>
        <fullName evidence="3">histidine kinase</fullName>
        <ecNumber evidence="3">2.7.13.3</ecNumber>
    </recommendedName>
</protein>
<dbReference type="InterPro" id="IPR003661">
    <property type="entry name" value="HisK_dim/P_dom"/>
</dbReference>
<comment type="catalytic activity">
    <reaction evidence="1">
        <text>ATP + protein L-histidine = ADP + protein N-phospho-L-histidine.</text>
        <dbReference type="EC" id="2.7.13.3"/>
    </reaction>
</comment>
<sequence length="432" mass="48854">MLSQKSLRTKFIIQLASGSSMLILIFSTMLYHYIKINIFETVVQVLNQEAIKLSSQNITDSFNFYTKELGHTPINVKIIQNEKNLKKPKYTSIKTEEKSSLMLEYPYKNSIIILDTDTTFYNKLVSQVLTDIIIINATMIFLILFFALFLSRSLLIPVKLLSAKLSKLNEIALDHIDENEIPLEFKPLGMGINRLIDRIHTFIGYQKELFIGIAHELKTPLAVMKTKNEVTLLKPRDNEKYIEALKNNNISIDNMNKMISSILEVGRQEGAQFEKPVEIDIIKLIKETCLNFKILAQSKDKAIITKLKPDEFFMSIQPNLFLHIVQNFIQNAVKFSPQNSAIIIKSTILDDCFKLDVVDEGIGIDESLDLFAPFKRSGNKSGAGLGLFLAKGAADAMNAQISLKNRSDQKGVIATIKIPISKTSKKLNKAFK</sequence>
<dbReference type="CDD" id="cd00082">
    <property type="entry name" value="HisKA"/>
    <property type="match status" value="1"/>
</dbReference>
<evidence type="ECO:0000256" key="9">
    <source>
        <dbReference type="ARBA" id="ARBA00023136"/>
    </source>
</evidence>
<dbReference type="GO" id="GO:0000155">
    <property type="term" value="F:phosphorelay sensor kinase activity"/>
    <property type="evidence" value="ECO:0007669"/>
    <property type="project" value="InterPro"/>
</dbReference>
<evidence type="ECO:0000259" key="11">
    <source>
        <dbReference type="PROSITE" id="PS50109"/>
    </source>
</evidence>
<dbReference type="SUPFAM" id="SSF55874">
    <property type="entry name" value="ATPase domain of HSP90 chaperone/DNA topoisomerase II/histidine kinase"/>
    <property type="match status" value="1"/>
</dbReference>
<dbReference type="PANTHER" id="PTHR45436">
    <property type="entry name" value="SENSOR HISTIDINE KINASE YKOH"/>
    <property type="match status" value="1"/>
</dbReference>
<dbReference type="AlphaFoldDB" id="A0A2I1NAY1"/>
<evidence type="ECO:0000256" key="1">
    <source>
        <dbReference type="ARBA" id="ARBA00000085"/>
    </source>
</evidence>
<evidence type="ECO:0000256" key="7">
    <source>
        <dbReference type="ARBA" id="ARBA00022777"/>
    </source>
</evidence>
<keyword evidence="4" id="KW-0597">Phosphoprotein</keyword>
<keyword evidence="7 12" id="KW-0418">Kinase</keyword>
<name>A0A2I1NAY1_9BACT</name>
<dbReference type="InterPro" id="IPR036097">
    <property type="entry name" value="HisK_dim/P_sf"/>
</dbReference>
<dbReference type="InterPro" id="IPR005467">
    <property type="entry name" value="His_kinase_dom"/>
</dbReference>
<evidence type="ECO:0000256" key="3">
    <source>
        <dbReference type="ARBA" id="ARBA00012438"/>
    </source>
</evidence>
<dbReference type="Gene3D" id="3.30.565.10">
    <property type="entry name" value="Histidine kinase-like ATPase, C-terminal domain"/>
    <property type="match status" value="1"/>
</dbReference>
<organism evidence="12 13">
    <name type="scientific">Campylobacter ureolyticus</name>
    <dbReference type="NCBI Taxonomy" id="827"/>
    <lineage>
        <taxon>Bacteria</taxon>
        <taxon>Pseudomonadati</taxon>
        <taxon>Campylobacterota</taxon>
        <taxon>Epsilonproteobacteria</taxon>
        <taxon>Campylobacterales</taxon>
        <taxon>Campylobacteraceae</taxon>
        <taxon>Campylobacter</taxon>
    </lineage>
</organism>
<dbReference type="InterPro" id="IPR004358">
    <property type="entry name" value="Sig_transdc_His_kin-like_C"/>
</dbReference>
<evidence type="ECO:0000256" key="6">
    <source>
        <dbReference type="ARBA" id="ARBA00022692"/>
    </source>
</evidence>
<dbReference type="SUPFAM" id="SSF47384">
    <property type="entry name" value="Homodimeric domain of signal transducing histidine kinase"/>
    <property type="match status" value="1"/>
</dbReference>
<dbReference type="InterPro" id="IPR050428">
    <property type="entry name" value="TCS_sensor_his_kinase"/>
</dbReference>
<keyword evidence="6 10" id="KW-0812">Transmembrane</keyword>
<evidence type="ECO:0000256" key="10">
    <source>
        <dbReference type="SAM" id="Phobius"/>
    </source>
</evidence>
<comment type="caution">
    <text evidence="12">The sequence shown here is derived from an EMBL/GenBank/DDBJ whole genome shotgun (WGS) entry which is preliminary data.</text>
</comment>
<reference evidence="12 13" key="1">
    <citation type="submission" date="2017-12" db="EMBL/GenBank/DDBJ databases">
        <title>Phylogenetic diversity of female urinary microbiome.</title>
        <authorList>
            <person name="Thomas-White K."/>
            <person name="Wolfe A.J."/>
        </authorList>
    </citation>
    <scope>NUCLEOTIDE SEQUENCE [LARGE SCALE GENOMIC DNA]</scope>
    <source>
        <strain evidence="12 13">UMB0112</strain>
    </source>
</reference>
<evidence type="ECO:0000256" key="8">
    <source>
        <dbReference type="ARBA" id="ARBA00022989"/>
    </source>
</evidence>
<dbReference type="Gene3D" id="1.10.287.130">
    <property type="match status" value="1"/>
</dbReference>
<dbReference type="InterPro" id="IPR036890">
    <property type="entry name" value="HATPase_C_sf"/>
</dbReference>
<dbReference type="PRINTS" id="PR00344">
    <property type="entry name" value="BCTRLSENSOR"/>
</dbReference>
<feature type="domain" description="Histidine kinase" evidence="11">
    <location>
        <begin position="212"/>
        <end position="422"/>
    </location>
</feature>
<evidence type="ECO:0000256" key="4">
    <source>
        <dbReference type="ARBA" id="ARBA00022553"/>
    </source>
</evidence>
<evidence type="ECO:0000256" key="2">
    <source>
        <dbReference type="ARBA" id="ARBA00004370"/>
    </source>
</evidence>
<feature type="transmembrane region" description="Helical" evidence="10">
    <location>
        <begin position="12"/>
        <end position="34"/>
    </location>
</feature>
<gene>
    <name evidence="12" type="ORF">CYJ41_03965</name>
</gene>
<dbReference type="Pfam" id="PF02518">
    <property type="entry name" value="HATPase_c"/>
    <property type="match status" value="1"/>
</dbReference>
<dbReference type="SMART" id="SM00388">
    <property type="entry name" value="HisKA"/>
    <property type="match status" value="1"/>
</dbReference>